<evidence type="ECO:0000256" key="3">
    <source>
        <dbReference type="ARBA" id="ARBA00022525"/>
    </source>
</evidence>
<comment type="similarity">
    <text evidence="2 4">Belongs to the AB hydrolase superfamily. Lipase family.</text>
</comment>
<dbReference type="InterPro" id="IPR013818">
    <property type="entry name" value="Lipase"/>
</dbReference>
<dbReference type="CDD" id="cd00707">
    <property type="entry name" value="Pancreat_lipase_like"/>
    <property type="match status" value="1"/>
</dbReference>
<sequence length="331" mass="36875">MVSAGVPLLSEIGPFTKCFYLEKTCPNDNISFWLYNQDHRDTPYRLQPEVESSLEDAPVSGAANELVILIHGYTGSRDYSPNTELRPAYLNYGDYNIITVDWGLGAKDPCYLHAAFNIGVAAKCSAKLLRRMLELHPDKLSIKYTHVIGFSLGAHVAGIMGKTYKKLYNECIPRITGLDPALPLFDILTRRSNFYLDKGDADFVDVIHTNAGRKGRLYQVGNADFYVNNAGIQPGCLSNWSCDHVRAVELYAESISSKEGFWGTRCEVRAAQFLIGFASEACALLKSHSKDPPVLMGEHIDTSVRGTYLIRTRAHSPYAYGKHDYQAAYVI</sequence>
<keyword evidence="3" id="KW-0964">Secreted</keyword>
<protein>
    <submittedName>
        <fullName evidence="6">Lipase</fullName>
    </submittedName>
</protein>
<evidence type="ECO:0000256" key="4">
    <source>
        <dbReference type="RuleBase" id="RU004262"/>
    </source>
</evidence>
<comment type="subcellular location">
    <subcellularLocation>
        <location evidence="1">Secreted</location>
    </subcellularLocation>
</comment>
<dbReference type="EMBL" id="AP028913">
    <property type="protein sequence ID" value="BES94909.1"/>
    <property type="molecule type" value="Genomic_DNA"/>
</dbReference>
<dbReference type="Proteomes" id="UP001307889">
    <property type="component" value="Chromosome 5"/>
</dbReference>
<evidence type="ECO:0000256" key="2">
    <source>
        <dbReference type="ARBA" id="ARBA00010701"/>
    </source>
</evidence>
<dbReference type="InterPro" id="IPR033906">
    <property type="entry name" value="Lipase_N"/>
</dbReference>
<name>A0ABN7ATU2_9HEMI</name>
<dbReference type="PANTHER" id="PTHR11610">
    <property type="entry name" value="LIPASE"/>
    <property type="match status" value="1"/>
</dbReference>
<accession>A0ABN7ATU2</accession>
<reference evidence="6 7" key="1">
    <citation type="submission" date="2023-09" db="EMBL/GenBank/DDBJ databases">
        <title>Nesidiocoris tenuis whole genome shotgun sequence.</title>
        <authorList>
            <person name="Shibata T."/>
            <person name="Shimoda M."/>
            <person name="Kobayashi T."/>
            <person name="Uehara T."/>
        </authorList>
    </citation>
    <scope>NUCLEOTIDE SEQUENCE [LARGE SCALE GENOMIC DNA]</scope>
    <source>
        <strain evidence="6 7">Japan</strain>
    </source>
</reference>
<organism evidence="6 7">
    <name type="scientific">Nesidiocoris tenuis</name>
    <dbReference type="NCBI Taxonomy" id="355587"/>
    <lineage>
        <taxon>Eukaryota</taxon>
        <taxon>Metazoa</taxon>
        <taxon>Ecdysozoa</taxon>
        <taxon>Arthropoda</taxon>
        <taxon>Hexapoda</taxon>
        <taxon>Insecta</taxon>
        <taxon>Pterygota</taxon>
        <taxon>Neoptera</taxon>
        <taxon>Paraneoptera</taxon>
        <taxon>Hemiptera</taxon>
        <taxon>Heteroptera</taxon>
        <taxon>Panheteroptera</taxon>
        <taxon>Cimicomorpha</taxon>
        <taxon>Miridae</taxon>
        <taxon>Dicyphina</taxon>
        <taxon>Nesidiocoris</taxon>
    </lineage>
</organism>
<dbReference type="InterPro" id="IPR029058">
    <property type="entry name" value="AB_hydrolase_fold"/>
</dbReference>
<keyword evidence="7" id="KW-1185">Reference proteome</keyword>
<evidence type="ECO:0000259" key="5">
    <source>
        <dbReference type="Pfam" id="PF00151"/>
    </source>
</evidence>
<dbReference type="Pfam" id="PF00151">
    <property type="entry name" value="Lipase"/>
    <property type="match status" value="1"/>
</dbReference>
<dbReference type="InterPro" id="IPR000734">
    <property type="entry name" value="TAG_lipase"/>
</dbReference>
<dbReference type="PRINTS" id="PR00821">
    <property type="entry name" value="TAGLIPASE"/>
</dbReference>
<evidence type="ECO:0000313" key="6">
    <source>
        <dbReference type="EMBL" id="BES94909.1"/>
    </source>
</evidence>
<evidence type="ECO:0000313" key="7">
    <source>
        <dbReference type="Proteomes" id="UP001307889"/>
    </source>
</evidence>
<feature type="domain" description="Lipase" evidence="5">
    <location>
        <begin position="22"/>
        <end position="269"/>
    </location>
</feature>
<dbReference type="Gene3D" id="3.40.50.1820">
    <property type="entry name" value="alpha/beta hydrolase"/>
    <property type="match status" value="1"/>
</dbReference>
<dbReference type="PANTHER" id="PTHR11610:SF177">
    <property type="entry name" value="IP13478P-RELATED"/>
    <property type="match status" value="1"/>
</dbReference>
<dbReference type="SUPFAM" id="SSF53474">
    <property type="entry name" value="alpha/beta-Hydrolases"/>
    <property type="match status" value="1"/>
</dbReference>
<gene>
    <name evidence="6" type="ORF">NTJ_07718</name>
</gene>
<proteinExistence type="inferred from homology"/>
<evidence type="ECO:0000256" key="1">
    <source>
        <dbReference type="ARBA" id="ARBA00004613"/>
    </source>
</evidence>